<name>C6PYT2_9CLOT</name>
<dbReference type="AlphaFoldDB" id="C6PYT2"/>
<accession>C6PYT2</accession>
<reference evidence="1 2" key="1">
    <citation type="submission" date="2009-06" db="EMBL/GenBank/DDBJ databases">
        <title>The draft genome of Clostridium carboxidivorans P7.</title>
        <authorList>
            <consortium name="US DOE Joint Genome Institute (JGI-PGF)"/>
            <person name="Lucas S."/>
            <person name="Copeland A."/>
            <person name="Lapidus A."/>
            <person name="Glavina del Rio T."/>
            <person name="Tice H."/>
            <person name="Bruce D."/>
            <person name="Goodwin L."/>
            <person name="Pitluck S."/>
            <person name="Larimer F."/>
            <person name="Land M.L."/>
            <person name="Hauser L."/>
            <person name="Hemme C.L."/>
        </authorList>
    </citation>
    <scope>NUCLEOTIDE SEQUENCE [LARGE SCALE GENOMIC DNA]</scope>
    <source>
        <strain evidence="1 2">P7</strain>
    </source>
</reference>
<proteinExistence type="predicted"/>
<gene>
    <name evidence="1" type="ORF">CcarbDRAFT_3949</name>
</gene>
<protein>
    <submittedName>
        <fullName evidence="1">Uncharacterized protein</fullName>
    </submittedName>
</protein>
<evidence type="ECO:0000313" key="2">
    <source>
        <dbReference type="Proteomes" id="UP000004198"/>
    </source>
</evidence>
<comment type="caution">
    <text evidence="1">The sequence shown here is derived from an EMBL/GenBank/DDBJ whole genome shotgun (WGS) entry which is preliminary data.</text>
</comment>
<dbReference type="EMBL" id="ACVI01000083">
    <property type="protein sequence ID" value="EET85613.1"/>
    <property type="molecule type" value="Genomic_DNA"/>
</dbReference>
<keyword evidence="2" id="KW-1185">Reference proteome</keyword>
<evidence type="ECO:0000313" key="1">
    <source>
        <dbReference type="EMBL" id="EET85613.1"/>
    </source>
</evidence>
<sequence length="51" mass="6239">MIYMHIVKEHARDSVHNDESIEKYLEEEFTKLVPLYKFMSWHPQNNNYIGL</sequence>
<dbReference type="Proteomes" id="UP000004198">
    <property type="component" value="Unassembled WGS sequence"/>
</dbReference>
<organism evidence="1 2">
    <name type="scientific">Clostridium carboxidivorans P7</name>
    <dbReference type="NCBI Taxonomy" id="536227"/>
    <lineage>
        <taxon>Bacteria</taxon>
        <taxon>Bacillati</taxon>
        <taxon>Bacillota</taxon>
        <taxon>Clostridia</taxon>
        <taxon>Eubacteriales</taxon>
        <taxon>Clostridiaceae</taxon>
        <taxon>Clostridium</taxon>
    </lineage>
</organism>